<name>A0ABV9I023_9FLAO</name>
<gene>
    <name evidence="2" type="ORF">ACFO3O_14650</name>
</gene>
<dbReference type="Pfam" id="PF08695">
    <property type="entry name" value="Coa1"/>
    <property type="match status" value="1"/>
</dbReference>
<keyword evidence="1" id="KW-0472">Membrane</keyword>
<evidence type="ECO:0000313" key="2">
    <source>
        <dbReference type="EMBL" id="MFC4635148.1"/>
    </source>
</evidence>
<dbReference type="InterPro" id="IPR014807">
    <property type="entry name" value="Coa1"/>
</dbReference>
<reference evidence="3" key="1">
    <citation type="journal article" date="2019" name="Int. J. Syst. Evol. Microbiol.">
        <title>The Global Catalogue of Microorganisms (GCM) 10K type strain sequencing project: providing services to taxonomists for standard genome sequencing and annotation.</title>
        <authorList>
            <consortium name="The Broad Institute Genomics Platform"/>
            <consortium name="The Broad Institute Genome Sequencing Center for Infectious Disease"/>
            <person name="Wu L."/>
            <person name="Ma J."/>
        </authorList>
    </citation>
    <scope>NUCLEOTIDE SEQUENCE [LARGE SCALE GENOMIC DNA]</scope>
    <source>
        <strain evidence="3">YJ-61-S</strain>
    </source>
</reference>
<comment type="caution">
    <text evidence="2">The sequence shown here is derived from an EMBL/GenBank/DDBJ whole genome shotgun (WGS) entry which is preliminary data.</text>
</comment>
<dbReference type="RefSeq" id="WP_379980087.1">
    <property type="nucleotide sequence ID" value="NZ_JBHSFV010000009.1"/>
</dbReference>
<accession>A0ABV9I023</accession>
<evidence type="ECO:0000256" key="1">
    <source>
        <dbReference type="SAM" id="Phobius"/>
    </source>
</evidence>
<evidence type="ECO:0000313" key="3">
    <source>
        <dbReference type="Proteomes" id="UP001596043"/>
    </source>
</evidence>
<organism evidence="2 3">
    <name type="scientific">Dokdonia ponticola</name>
    <dbReference type="NCBI Taxonomy" id="2041041"/>
    <lineage>
        <taxon>Bacteria</taxon>
        <taxon>Pseudomonadati</taxon>
        <taxon>Bacteroidota</taxon>
        <taxon>Flavobacteriia</taxon>
        <taxon>Flavobacteriales</taxon>
        <taxon>Flavobacteriaceae</taxon>
        <taxon>Dokdonia</taxon>
    </lineage>
</organism>
<sequence>MEEEIRQSWWKRNWKWALPSGGCLTILIIIAIIVITSINTLSKSTSIMAFINVVRELQSNAEVAEALGKPIEIRDETYDPEASPDHLDLEMQLDGQKADGTLIVKADKIDGKWVYTVFAITVEGTDQVIDLAKSLND</sequence>
<protein>
    <submittedName>
        <fullName evidence="2">Cytochrome c oxidase assembly factor Coa1 family protein</fullName>
    </submittedName>
</protein>
<keyword evidence="1" id="KW-0812">Transmembrane</keyword>
<dbReference type="EMBL" id="JBHSFV010000009">
    <property type="protein sequence ID" value="MFC4635148.1"/>
    <property type="molecule type" value="Genomic_DNA"/>
</dbReference>
<proteinExistence type="predicted"/>
<feature type="transmembrane region" description="Helical" evidence="1">
    <location>
        <begin position="16"/>
        <end position="38"/>
    </location>
</feature>
<keyword evidence="3" id="KW-1185">Reference proteome</keyword>
<keyword evidence="1" id="KW-1133">Transmembrane helix</keyword>
<dbReference type="Proteomes" id="UP001596043">
    <property type="component" value="Unassembled WGS sequence"/>
</dbReference>